<keyword evidence="4" id="KW-0067">ATP-binding</keyword>
<proteinExistence type="inferred from homology"/>
<sequence length="356" mass="39900">MDANNTALVFDNGSGTSKVGFAGKESPHSVFPSIVGRSRFQTAMSDNIFYVGDEAQAKRGALALKYPITGGTYANWDDMEAIWHHTFYNELHVSPDEHPVLLADSPAKINASREHMTQIMFEKFDVPAFYMQIQAVLSLYASGQTTGVVLDSGDGVSHAVPIYEGFALRHAILRMYIAGRELTDYLTTTLMDRGYPFTTTAEREIVEDIKQRLCYTALDFDQETASEKTYELPDGTVITIGDERFRTPEALFRPRLMESELKCDMEVQPYLYGNVVLSGGNTMFPGMADRMQKELSALAPPCHEVKIYAPSDRKYSAWIGGSMLSSLSTFQKLWCSRQEYDEFGPGIVHRSKCMLF</sequence>
<dbReference type="GO" id="GO:0005869">
    <property type="term" value="C:dynactin complex"/>
    <property type="evidence" value="ECO:0007669"/>
    <property type="project" value="UniProtKB-ARBA"/>
</dbReference>
<evidence type="ECO:0000256" key="2">
    <source>
        <dbReference type="ARBA" id="ARBA00022490"/>
    </source>
</evidence>
<dbReference type="AlphaFoldDB" id="A0AAD7D8R0"/>
<protein>
    <recommendedName>
        <fullName evidence="7">Centractin</fullName>
    </recommendedName>
    <alternativeName>
        <fullName evidence="8">Actin-like protein</fullName>
    </alternativeName>
    <alternativeName>
        <fullName evidence="9">Actin-related protein 1</fullName>
    </alternativeName>
</protein>
<evidence type="ECO:0000256" key="5">
    <source>
        <dbReference type="ARBA" id="ARBA00023212"/>
    </source>
</evidence>
<evidence type="ECO:0000256" key="3">
    <source>
        <dbReference type="ARBA" id="ARBA00022741"/>
    </source>
</evidence>
<evidence type="ECO:0000256" key="9">
    <source>
        <dbReference type="ARBA" id="ARBA00083222"/>
    </source>
</evidence>
<keyword evidence="5" id="KW-0206">Cytoskeleton</keyword>
<name>A0AAD7D8R0_MYCRO</name>
<dbReference type="SUPFAM" id="SSF53067">
    <property type="entry name" value="Actin-like ATPase domain"/>
    <property type="match status" value="2"/>
</dbReference>
<organism evidence="10 11">
    <name type="scientific">Mycena rosella</name>
    <name type="common">Pink bonnet</name>
    <name type="synonym">Agaricus rosellus</name>
    <dbReference type="NCBI Taxonomy" id="1033263"/>
    <lineage>
        <taxon>Eukaryota</taxon>
        <taxon>Fungi</taxon>
        <taxon>Dikarya</taxon>
        <taxon>Basidiomycota</taxon>
        <taxon>Agaricomycotina</taxon>
        <taxon>Agaricomycetes</taxon>
        <taxon>Agaricomycetidae</taxon>
        <taxon>Agaricales</taxon>
        <taxon>Marasmiineae</taxon>
        <taxon>Mycenaceae</taxon>
        <taxon>Mycena</taxon>
    </lineage>
</organism>
<accession>A0AAD7D8R0</accession>
<keyword evidence="2" id="KW-0963">Cytoplasm</keyword>
<dbReference type="FunFam" id="3.90.640.10:FF:000007">
    <property type="entry name" value="Actin like 7B"/>
    <property type="match status" value="1"/>
</dbReference>
<dbReference type="PANTHER" id="PTHR11937">
    <property type="entry name" value="ACTIN"/>
    <property type="match status" value="1"/>
</dbReference>
<dbReference type="InterPro" id="IPR004001">
    <property type="entry name" value="Actin_CS"/>
</dbReference>
<keyword evidence="11" id="KW-1185">Reference proteome</keyword>
<evidence type="ECO:0000256" key="7">
    <source>
        <dbReference type="ARBA" id="ARBA00073387"/>
    </source>
</evidence>
<evidence type="ECO:0000256" key="1">
    <source>
        <dbReference type="ARBA" id="ARBA00004245"/>
    </source>
</evidence>
<dbReference type="PROSITE" id="PS00432">
    <property type="entry name" value="ACTINS_2"/>
    <property type="match status" value="1"/>
</dbReference>
<dbReference type="GO" id="GO:0005524">
    <property type="term" value="F:ATP binding"/>
    <property type="evidence" value="ECO:0007669"/>
    <property type="project" value="UniProtKB-KW"/>
</dbReference>
<gene>
    <name evidence="10" type="ORF">B0H17DRAFT_1169946</name>
</gene>
<dbReference type="PRINTS" id="PR00190">
    <property type="entry name" value="ACTIN"/>
</dbReference>
<dbReference type="InterPro" id="IPR043129">
    <property type="entry name" value="ATPase_NBD"/>
</dbReference>
<dbReference type="Gene3D" id="3.30.420.40">
    <property type="match status" value="2"/>
</dbReference>
<comment type="caution">
    <text evidence="10">The sequence shown here is derived from an EMBL/GenBank/DDBJ whole genome shotgun (WGS) entry which is preliminary data.</text>
</comment>
<evidence type="ECO:0000256" key="6">
    <source>
        <dbReference type="ARBA" id="ARBA00038483"/>
    </source>
</evidence>
<comment type="subcellular location">
    <subcellularLocation>
        <location evidence="1">Cytoplasm</location>
        <location evidence="1">Cytoskeleton</location>
    </subcellularLocation>
</comment>
<dbReference type="PROSITE" id="PS00406">
    <property type="entry name" value="ACTINS_1"/>
    <property type="match status" value="1"/>
</dbReference>
<evidence type="ECO:0000313" key="11">
    <source>
        <dbReference type="Proteomes" id="UP001221757"/>
    </source>
</evidence>
<dbReference type="SMART" id="SM00268">
    <property type="entry name" value="ACTIN"/>
    <property type="match status" value="1"/>
</dbReference>
<reference evidence="10" key="1">
    <citation type="submission" date="2023-03" db="EMBL/GenBank/DDBJ databases">
        <title>Massive genome expansion in bonnet fungi (Mycena s.s.) driven by repeated elements and novel gene families across ecological guilds.</title>
        <authorList>
            <consortium name="Lawrence Berkeley National Laboratory"/>
            <person name="Harder C.B."/>
            <person name="Miyauchi S."/>
            <person name="Viragh M."/>
            <person name="Kuo A."/>
            <person name="Thoen E."/>
            <person name="Andreopoulos B."/>
            <person name="Lu D."/>
            <person name="Skrede I."/>
            <person name="Drula E."/>
            <person name="Henrissat B."/>
            <person name="Morin E."/>
            <person name="Kohler A."/>
            <person name="Barry K."/>
            <person name="LaButti K."/>
            <person name="Morin E."/>
            <person name="Salamov A."/>
            <person name="Lipzen A."/>
            <person name="Mereny Z."/>
            <person name="Hegedus B."/>
            <person name="Baldrian P."/>
            <person name="Stursova M."/>
            <person name="Weitz H."/>
            <person name="Taylor A."/>
            <person name="Grigoriev I.V."/>
            <person name="Nagy L.G."/>
            <person name="Martin F."/>
            <person name="Kauserud H."/>
        </authorList>
    </citation>
    <scope>NUCLEOTIDE SEQUENCE</scope>
    <source>
        <strain evidence="10">CBHHK067</strain>
    </source>
</reference>
<evidence type="ECO:0000256" key="4">
    <source>
        <dbReference type="ARBA" id="ARBA00022840"/>
    </source>
</evidence>
<dbReference type="FunFam" id="3.30.420.40:FF:000148">
    <property type="entry name" value="Actin, alpha skeletal muscle"/>
    <property type="match status" value="1"/>
</dbReference>
<dbReference type="Proteomes" id="UP001221757">
    <property type="component" value="Unassembled WGS sequence"/>
</dbReference>
<comment type="similarity">
    <text evidence="6">Belongs to the actin family. ARP1 subfamily.</text>
</comment>
<evidence type="ECO:0000313" key="10">
    <source>
        <dbReference type="EMBL" id="KAJ7683705.1"/>
    </source>
</evidence>
<evidence type="ECO:0000256" key="8">
    <source>
        <dbReference type="ARBA" id="ARBA00076361"/>
    </source>
</evidence>
<dbReference type="EMBL" id="JARKIE010000106">
    <property type="protein sequence ID" value="KAJ7683705.1"/>
    <property type="molecule type" value="Genomic_DNA"/>
</dbReference>
<keyword evidence="3" id="KW-0547">Nucleotide-binding</keyword>
<dbReference type="Pfam" id="PF00022">
    <property type="entry name" value="Actin"/>
    <property type="match status" value="1"/>
</dbReference>
<dbReference type="FunFam" id="3.30.420.40:FF:000058">
    <property type="entry name" value="Putative actin-related protein 5"/>
    <property type="match status" value="1"/>
</dbReference>
<dbReference type="Gene3D" id="3.90.640.10">
    <property type="entry name" value="Actin, Chain A, domain 4"/>
    <property type="match status" value="1"/>
</dbReference>
<dbReference type="InterPro" id="IPR004000">
    <property type="entry name" value="Actin"/>
</dbReference>